<dbReference type="RefSeq" id="WP_405278073.1">
    <property type="nucleotide sequence ID" value="NZ_JBBHLI010000001.1"/>
</dbReference>
<feature type="signal peptide" evidence="3">
    <location>
        <begin position="1"/>
        <end position="23"/>
    </location>
</feature>
<dbReference type="InterPro" id="IPR036264">
    <property type="entry name" value="Bact_exopeptidase_dim_dom"/>
</dbReference>
<keyword evidence="2" id="KW-0378">Hydrolase</keyword>
<dbReference type="Pfam" id="PF01546">
    <property type="entry name" value="Peptidase_M20"/>
    <property type="match status" value="1"/>
</dbReference>
<comment type="caution">
    <text evidence="5">The sequence shown here is derived from an EMBL/GenBank/DDBJ whole genome shotgun (WGS) entry which is preliminary data.</text>
</comment>
<evidence type="ECO:0000313" key="6">
    <source>
        <dbReference type="Proteomes" id="UP001484239"/>
    </source>
</evidence>
<dbReference type="Gene3D" id="3.40.630.10">
    <property type="entry name" value="Zn peptidases"/>
    <property type="match status" value="1"/>
</dbReference>
<feature type="chain" id="PRO_5045531129" evidence="3">
    <location>
        <begin position="24"/>
        <end position="423"/>
    </location>
</feature>
<dbReference type="EMBL" id="JBBHLI010000001">
    <property type="protein sequence ID" value="MEK9499836.1"/>
    <property type="molecule type" value="Genomic_DNA"/>
</dbReference>
<dbReference type="InterPro" id="IPR002933">
    <property type="entry name" value="Peptidase_M20"/>
</dbReference>
<dbReference type="InterPro" id="IPR050072">
    <property type="entry name" value="Peptidase_M20A"/>
</dbReference>
<organism evidence="5 6">
    <name type="scientific">Gaopeijia maritima</name>
    <dbReference type="NCBI Taxonomy" id="3119007"/>
    <lineage>
        <taxon>Bacteria</taxon>
        <taxon>Pseudomonadati</taxon>
        <taxon>Gemmatimonadota</taxon>
        <taxon>Longimicrobiia</taxon>
        <taxon>Gaopeijiales</taxon>
        <taxon>Gaopeijiaceae</taxon>
        <taxon>Gaopeijia</taxon>
    </lineage>
</organism>
<evidence type="ECO:0000256" key="3">
    <source>
        <dbReference type="SAM" id="SignalP"/>
    </source>
</evidence>
<keyword evidence="1" id="KW-0479">Metal-binding</keyword>
<proteinExistence type="predicted"/>
<feature type="domain" description="Peptidase M20 dimerisation" evidence="4">
    <location>
        <begin position="221"/>
        <end position="323"/>
    </location>
</feature>
<protein>
    <submittedName>
        <fullName evidence="5">M20/M25/M40 family metallo-hydrolase</fullName>
    </submittedName>
</protein>
<name>A0ABU9E5N1_9BACT</name>
<evidence type="ECO:0000256" key="1">
    <source>
        <dbReference type="ARBA" id="ARBA00022723"/>
    </source>
</evidence>
<reference evidence="5 6" key="1">
    <citation type="submission" date="2024-02" db="EMBL/GenBank/DDBJ databases">
        <title>A novel Gemmatimonadota bacterium.</title>
        <authorList>
            <person name="Du Z.-J."/>
            <person name="Ye Y.-Q."/>
        </authorList>
    </citation>
    <scope>NUCLEOTIDE SEQUENCE [LARGE SCALE GENOMIC DNA]</scope>
    <source>
        <strain evidence="5 6">DH-20</strain>
    </source>
</reference>
<keyword evidence="6" id="KW-1185">Reference proteome</keyword>
<dbReference type="SUPFAM" id="SSF53187">
    <property type="entry name" value="Zn-dependent exopeptidases"/>
    <property type="match status" value="1"/>
</dbReference>
<dbReference type="PANTHER" id="PTHR43808:SF17">
    <property type="entry name" value="PEPTIDASE M20"/>
    <property type="match status" value="1"/>
</dbReference>
<gene>
    <name evidence="5" type="ORF">WI372_02425</name>
</gene>
<dbReference type="Proteomes" id="UP001484239">
    <property type="component" value="Unassembled WGS sequence"/>
</dbReference>
<evidence type="ECO:0000313" key="5">
    <source>
        <dbReference type="EMBL" id="MEK9499836.1"/>
    </source>
</evidence>
<keyword evidence="3" id="KW-0732">Signal</keyword>
<dbReference type="PANTHER" id="PTHR43808">
    <property type="entry name" value="ACETYLORNITHINE DEACETYLASE"/>
    <property type="match status" value="1"/>
</dbReference>
<dbReference type="SUPFAM" id="SSF55031">
    <property type="entry name" value="Bacterial exopeptidase dimerisation domain"/>
    <property type="match status" value="1"/>
</dbReference>
<dbReference type="Pfam" id="PF07687">
    <property type="entry name" value="M20_dimer"/>
    <property type="match status" value="1"/>
</dbReference>
<evidence type="ECO:0000256" key="2">
    <source>
        <dbReference type="ARBA" id="ARBA00022801"/>
    </source>
</evidence>
<dbReference type="InterPro" id="IPR011650">
    <property type="entry name" value="Peptidase_M20_dimer"/>
</dbReference>
<evidence type="ECO:0000259" key="4">
    <source>
        <dbReference type="Pfam" id="PF07687"/>
    </source>
</evidence>
<accession>A0ABU9E5N1</accession>
<sequence>MSRSLASLGLGCAFALGAGMGPAAEIQAQTGAPPAAVLAEALADDRVAGALDRIEQGRDATAEFLVQIGGIISPSGEEQERAEAVAARMREIGLDSVRVTDAPNAIGVIPGRSGRSLVFVSTLDDLATVAEHQRAAGTPPRVEGDRVVGPGTNTSLTTAAILTAAEAWLSTGLRPEHDLVFAAVAEEETGLHGMKALYEQYRDRADAFVDVLGDGQSISYGALGIHWWRVNAEGPAGHTLNGGLPNINQAMGRAIDRILSLPAASSTDDTRTRLNIAMVQSGAVFNHKPSEGWFSLDIRSMEAAIIAGIEAEVESILADVSEETGIALRMEPFQLTPGGQIAGALESPLVQTSREISRHLGFDPSLSDSGSANLNVAIAAGTPAIGLGGSRGGDRGLPTEWADIDVMMRTAQHVLLLAVTLGG</sequence>
<dbReference type="Gene3D" id="3.30.70.360">
    <property type="match status" value="1"/>
</dbReference>